<organism evidence="2">
    <name type="scientific">Arion vulgaris</name>
    <dbReference type="NCBI Taxonomy" id="1028688"/>
    <lineage>
        <taxon>Eukaryota</taxon>
        <taxon>Metazoa</taxon>
        <taxon>Spiralia</taxon>
        <taxon>Lophotrochozoa</taxon>
        <taxon>Mollusca</taxon>
        <taxon>Gastropoda</taxon>
        <taxon>Heterobranchia</taxon>
        <taxon>Euthyneura</taxon>
        <taxon>Panpulmonata</taxon>
        <taxon>Eupulmonata</taxon>
        <taxon>Stylommatophora</taxon>
        <taxon>Helicina</taxon>
        <taxon>Arionoidea</taxon>
        <taxon>Arionidae</taxon>
        <taxon>Arion</taxon>
    </lineage>
</organism>
<dbReference type="EMBL" id="HACG01049160">
    <property type="protein sequence ID" value="CEK96025.1"/>
    <property type="molecule type" value="Transcribed_RNA"/>
</dbReference>
<name>A0A0B7BV65_9EUPU</name>
<proteinExistence type="predicted"/>
<gene>
    <name evidence="2" type="primary">ORF210020</name>
    <name evidence="3" type="synonym">ORF210026</name>
</gene>
<feature type="compositionally biased region" description="Acidic residues" evidence="1">
    <location>
        <begin position="38"/>
        <end position="48"/>
    </location>
</feature>
<evidence type="ECO:0000313" key="3">
    <source>
        <dbReference type="EMBL" id="CEK96026.1"/>
    </source>
</evidence>
<evidence type="ECO:0000313" key="2">
    <source>
        <dbReference type="EMBL" id="CEK96025.1"/>
    </source>
</evidence>
<dbReference type="EMBL" id="HACG01049161">
    <property type="protein sequence ID" value="CEK96026.1"/>
    <property type="molecule type" value="Transcribed_RNA"/>
</dbReference>
<evidence type="ECO:0000256" key="1">
    <source>
        <dbReference type="SAM" id="MobiDB-lite"/>
    </source>
</evidence>
<sequence length="80" mass="8754">MGMESRKTSLTDGVITDEDIVSSVQSALASTSACGNDKEDEEDADEDLEPIPSAGEVVEMLQKIRRYGSFVGDETFRQHK</sequence>
<protein>
    <submittedName>
        <fullName evidence="2">Uncharacterized protein</fullName>
    </submittedName>
</protein>
<feature type="region of interest" description="Disordered" evidence="1">
    <location>
        <begin position="26"/>
        <end position="48"/>
    </location>
</feature>
<dbReference type="AlphaFoldDB" id="A0A0B7BV65"/>
<accession>A0A0B7BV65</accession>
<reference evidence="2" key="1">
    <citation type="submission" date="2014-12" db="EMBL/GenBank/DDBJ databases">
        <title>Insight into the proteome of Arion vulgaris.</title>
        <authorList>
            <person name="Aradska J."/>
            <person name="Bulat T."/>
            <person name="Smidak R."/>
            <person name="Sarate P."/>
            <person name="Gangsoo J."/>
            <person name="Sialana F."/>
            <person name="Bilban M."/>
            <person name="Lubec G."/>
        </authorList>
    </citation>
    <scope>NUCLEOTIDE SEQUENCE</scope>
    <source>
        <tissue evidence="2">Skin</tissue>
    </source>
</reference>
<dbReference type="PROSITE" id="PS51257">
    <property type="entry name" value="PROKAR_LIPOPROTEIN"/>
    <property type="match status" value="1"/>
</dbReference>